<keyword evidence="1" id="KW-0175">Coiled coil</keyword>
<gene>
    <name evidence="2" type="ORF">PR001_g10814</name>
</gene>
<dbReference type="PANTHER" id="PTHR40866">
    <property type="entry name" value="BED-TYPE DOMAIN-CONTAINING PROTEIN"/>
    <property type="match status" value="1"/>
</dbReference>
<organism evidence="2 3">
    <name type="scientific">Phytophthora rubi</name>
    <dbReference type="NCBI Taxonomy" id="129364"/>
    <lineage>
        <taxon>Eukaryota</taxon>
        <taxon>Sar</taxon>
        <taxon>Stramenopiles</taxon>
        <taxon>Oomycota</taxon>
        <taxon>Peronosporomycetes</taxon>
        <taxon>Peronosporales</taxon>
        <taxon>Peronosporaceae</taxon>
        <taxon>Phytophthora</taxon>
    </lineage>
</organism>
<dbReference type="InterPro" id="IPR012337">
    <property type="entry name" value="RNaseH-like_sf"/>
</dbReference>
<dbReference type="Proteomes" id="UP000429607">
    <property type="component" value="Unassembled WGS sequence"/>
</dbReference>
<evidence type="ECO:0000256" key="1">
    <source>
        <dbReference type="SAM" id="Coils"/>
    </source>
</evidence>
<dbReference type="EMBL" id="QXFV01000647">
    <property type="protein sequence ID" value="KAE9031996.1"/>
    <property type="molecule type" value="Genomic_DNA"/>
</dbReference>
<dbReference type="PANTHER" id="PTHR40866:SF1">
    <property type="entry name" value="BED-TYPE DOMAIN-CONTAINING PROTEIN"/>
    <property type="match status" value="1"/>
</dbReference>
<feature type="coiled-coil region" evidence="1">
    <location>
        <begin position="151"/>
        <end position="178"/>
    </location>
</feature>
<comment type="caution">
    <text evidence="2">The sequence shown here is derived from an EMBL/GenBank/DDBJ whole genome shotgun (WGS) entry which is preliminary data.</text>
</comment>
<evidence type="ECO:0000313" key="3">
    <source>
        <dbReference type="Proteomes" id="UP000429607"/>
    </source>
</evidence>
<reference evidence="2 3" key="1">
    <citation type="submission" date="2018-09" db="EMBL/GenBank/DDBJ databases">
        <title>Genomic investigation of the strawberry pathogen Phytophthora fragariae indicates pathogenicity is determined by transcriptional variation in three key races.</title>
        <authorList>
            <person name="Adams T.M."/>
            <person name="Armitage A.D."/>
            <person name="Sobczyk M.K."/>
            <person name="Bates H.J."/>
            <person name="Dunwell J.M."/>
            <person name="Nellist C.F."/>
            <person name="Harrison R.J."/>
        </authorList>
    </citation>
    <scope>NUCLEOTIDE SEQUENCE [LARGE SCALE GENOMIC DNA]</scope>
    <source>
        <strain evidence="2 3">SCRP249</strain>
    </source>
</reference>
<accession>A0A6A3MRX8</accession>
<dbReference type="SUPFAM" id="SSF53098">
    <property type="entry name" value="Ribonuclease H-like"/>
    <property type="match status" value="1"/>
</dbReference>
<sequence>MKEGLPAFPPPPPVDDEIVDHSAPAHVAFLRTILVFFKRSLTDVLYIVADNCPTNGCIASILKVPFVGCASHRLNLAVVHYMENYEPLLEKLQSLMRKLRGLNASKQETKLRPVLRQTTRWSSAFNMLQRYFDLKDTINTMDDATAAFMPTRREENKLKGLLEELKAFESSSKKLQSADGLSLLDVRDIFDALIVEHPGLEGYLGSDAAIIHHPEFEDACVTVLMGKANSLTQQQRTLLLPFEAPATPAAVLEDKKLGFADRAEET</sequence>
<dbReference type="AlphaFoldDB" id="A0A6A3MRX8"/>
<proteinExistence type="predicted"/>
<protein>
    <submittedName>
        <fullName evidence="2">Uncharacterized protein</fullName>
    </submittedName>
</protein>
<name>A0A6A3MRX8_9STRA</name>
<evidence type="ECO:0000313" key="2">
    <source>
        <dbReference type="EMBL" id="KAE9031996.1"/>
    </source>
</evidence>